<gene>
    <name evidence="1" type="ORF">F2P81_020670</name>
</gene>
<organism evidence="1 2">
    <name type="scientific">Scophthalmus maximus</name>
    <name type="common">Turbot</name>
    <name type="synonym">Psetta maxima</name>
    <dbReference type="NCBI Taxonomy" id="52904"/>
    <lineage>
        <taxon>Eukaryota</taxon>
        <taxon>Metazoa</taxon>
        <taxon>Chordata</taxon>
        <taxon>Craniata</taxon>
        <taxon>Vertebrata</taxon>
        <taxon>Euteleostomi</taxon>
        <taxon>Actinopterygii</taxon>
        <taxon>Neopterygii</taxon>
        <taxon>Teleostei</taxon>
        <taxon>Neoteleostei</taxon>
        <taxon>Acanthomorphata</taxon>
        <taxon>Carangaria</taxon>
        <taxon>Pleuronectiformes</taxon>
        <taxon>Pleuronectoidei</taxon>
        <taxon>Scophthalmidae</taxon>
        <taxon>Scophthalmus</taxon>
    </lineage>
</organism>
<accession>A0A6A4S5U9</accession>
<dbReference type="AlphaFoldDB" id="A0A6A4S5U9"/>
<reference evidence="1 2" key="1">
    <citation type="submission" date="2019-06" db="EMBL/GenBank/DDBJ databases">
        <title>Draft genomes of female and male turbot (Scophthalmus maximus).</title>
        <authorList>
            <person name="Xu H."/>
            <person name="Xu X.-W."/>
            <person name="Shao C."/>
            <person name="Chen S."/>
        </authorList>
    </citation>
    <scope>NUCLEOTIDE SEQUENCE [LARGE SCALE GENOMIC DNA]</scope>
    <source>
        <strain evidence="1">Ysfricsl-2016a</strain>
        <tissue evidence="1">Blood</tissue>
    </source>
</reference>
<dbReference type="EMBL" id="VEVO01000018">
    <property type="protein sequence ID" value="KAF0027929.1"/>
    <property type="molecule type" value="Genomic_DNA"/>
</dbReference>
<protein>
    <submittedName>
        <fullName evidence="1">Uncharacterized protein</fullName>
    </submittedName>
</protein>
<sequence length="106" mass="11740">MSPLRPLSLVHATGSVSVQQGEELEDIYRGDVTALASLKEQSHIHKTLLKSQTSEEQLTSADRHHMTKSMWTAGCSEPERSQNQNPRASGSICLWTHSTTMSVLNH</sequence>
<evidence type="ECO:0000313" key="2">
    <source>
        <dbReference type="Proteomes" id="UP000438429"/>
    </source>
</evidence>
<dbReference type="Proteomes" id="UP000438429">
    <property type="component" value="Unassembled WGS sequence"/>
</dbReference>
<evidence type="ECO:0000313" key="1">
    <source>
        <dbReference type="EMBL" id="KAF0027929.1"/>
    </source>
</evidence>
<comment type="caution">
    <text evidence="1">The sequence shown here is derived from an EMBL/GenBank/DDBJ whole genome shotgun (WGS) entry which is preliminary data.</text>
</comment>
<name>A0A6A4S5U9_SCOMX</name>
<proteinExistence type="predicted"/>